<dbReference type="RefSeq" id="WP_147052496.1">
    <property type="nucleotide sequence ID" value="NZ_CP042437.1"/>
</dbReference>
<accession>A0A5B8VWQ5</accession>
<dbReference type="InterPro" id="IPR021109">
    <property type="entry name" value="Peptidase_aspartic_dom_sf"/>
</dbReference>
<dbReference type="SUPFAM" id="SSF50630">
    <property type="entry name" value="Acid proteases"/>
    <property type="match status" value="1"/>
</dbReference>
<dbReference type="KEGG" id="mgk:FSB76_05070"/>
<gene>
    <name evidence="1" type="ORF">FSB76_05070</name>
</gene>
<dbReference type="Pfam" id="PF13650">
    <property type="entry name" value="Asp_protease_2"/>
    <property type="match status" value="2"/>
</dbReference>
<keyword evidence="2" id="KW-1185">Reference proteome</keyword>
<organism evidence="1 2">
    <name type="scientific">Mucilaginibacter ginsenosidivorax</name>
    <dbReference type="NCBI Taxonomy" id="862126"/>
    <lineage>
        <taxon>Bacteria</taxon>
        <taxon>Pseudomonadati</taxon>
        <taxon>Bacteroidota</taxon>
        <taxon>Sphingobacteriia</taxon>
        <taxon>Sphingobacteriales</taxon>
        <taxon>Sphingobacteriaceae</taxon>
        <taxon>Mucilaginibacter</taxon>
    </lineage>
</organism>
<evidence type="ECO:0008006" key="3">
    <source>
        <dbReference type="Google" id="ProtNLM"/>
    </source>
</evidence>
<dbReference type="EMBL" id="CP042437">
    <property type="protein sequence ID" value="QEC75342.1"/>
    <property type="molecule type" value="Genomic_DNA"/>
</dbReference>
<dbReference type="PROSITE" id="PS51257">
    <property type="entry name" value="PROKAR_LIPOPROTEIN"/>
    <property type="match status" value="1"/>
</dbReference>
<name>A0A5B8VWQ5_9SPHI</name>
<proteinExistence type="predicted"/>
<evidence type="ECO:0000313" key="1">
    <source>
        <dbReference type="EMBL" id="QEC75342.1"/>
    </source>
</evidence>
<sequence>MPRPYVYLIVLLFVACWQKGGCSTNTSINGITFKDAKRGPDPDPSGDFNTLIVPIKRAGNLILVEAQIDSVAGNFVLDTGAPYLVLNATYFRYMPVIADQESAGLNGNAPGAFTTEVHNFSILDLHYPRLTADVTDLSAIENGRNVKILGLLGTRLFKKFAITVDLFRNTLYIHKLNDDGEIPVNEKVFHEPWMFTTFNYTNDVMFIKGVANNTPLWFAFDTGAETNLMDYDRVRKLLPGMAVLNRTKTTGIGGSSFEVIYARFDTLTVGGRRFVKNRVLLTNLDKMGKAYGHTVDGILGFDFFIRGIFSINFVKREFEMYIYTNQ</sequence>
<evidence type="ECO:0000313" key="2">
    <source>
        <dbReference type="Proteomes" id="UP000321362"/>
    </source>
</evidence>
<reference evidence="1 2" key="1">
    <citation type="journal article" date="2013" name="J. Microbiol.">
        <title>Mucilaginibacter ginsenosidivorax sp. nov., with ginsenoside converting activity isolated from sediment.</title>
        <authorList>
            <person name="Kim J.K."/>
            <person name="Choi T.E."/>
            <person name="Liu Q.M."/>
            <person name="Park H.Y."/>
            <person name="Yi T.H."/>
            <person name="Yoon M.H."/>
            <person name="Kim S.C."/>
            <person name="Im W.T."/>
        </authorList>
    </citation>
    <scope>NUCLEOTIDE SEQUENCE [LARGE SCALE GENOMIC DNA]</scope>
    <source>
        <strain evidence="1 2">KHI28</strain>
    </source>
</reference>
<protein>
    <recommendedName>
        <fullName evidence="3">Peptidase A2 domain-containing protein</fullName>
    </recommendedName>
</protein>
<dbReference type="OrthoDB" id="3521766at2"/>
<dbReference type="Gene3D" id="2.40.70.10">
    <property type="entry name" value="Acid Proteases"/>
    <property type="match status" value="2"/>
</dbReference>
<dbReference type="AlphaFoldDB" id="A0A5B8VWQ5"/>
<dbReference type="Proteomes" id="UP000321362">
    <property type="component" value="Chromosome"/>
</dbReference>